<proteinExistence type="predicted"/>
<keyword evidence="6" id="KW-1185">Reference proteome</keyword>
<evidence type="ECO:0000256" key="1">
    <source>
        <dbReference type="ARBA" id="ARBA00023015"/>
    </source>
</evidence>
<evidence type="ECO:0000259" key="4">
    <source>
        <dbReference type="PROSITE" id="PS50932"/>
    </source>
</evidence>
<dbReference type="InterPro" id="IPR046335">
    <property type="entry name" value="LacI/GalR-like_sensor"/>
</dbReference>
<dbReference type="PANTHER" id="PTHR30146:SF109">
    <property type="entry name" value="HTH-TYPE TRANSCRIPTIONAL REGULATOR GALS"/>
    <property type="match status" value="1"/>
</dbReference>
<dbReference type="CDD" id="cd01392">
    <property type="entry name" value="HTH_LacI"/>
    <property type="match status" value="1"/>
</dbReference>
<dbReference type="InterPro" id="IPR010982">
    <property type="entry name" value="Lambda_DNA-bd_dom_sf"/>
</dbReference>
<keyword evidence="2" id="KW-0238">DNA-binding</keyword>
<feature type="domain" description="HTH lacI-type" evidence="4">
    <location>
        <begin position="15"/>
        <end position="69"/>
    </location>
</feature>
<dbReference type="PROSITE" id="PS50932">
    <property type="entry name" value="HTH_LACI_2"/>
    <property type="match status" value="1"/>
</dbReference>
<dbReference type="SMART" id="SM00354">
    <property type="entry name" value="HTH_LACI"/>
    <property type="match status" value="1"/>
</dbReference>
<gene>
    <name evidence="5" type="ORF">CLV67_12345</name>
</gene>
<accession>A0A2T0JYT2</accession>
<keyword evidence="1" id="KW-0805">Transcription regulation</keyword>
<comment type="caution">
    <text evidence="5">The sequence shown here is derived from an EMBL/GenBank/DDBJ whole genome shotgun (WGS) entry which is preliminary data.</text>
</comment>
<dbReference type="Proteomes" id="UP000239415">
    <property type="component" value="Unassembled WGS sequence"/>
</dbReference>
<dbReference type="SUPFAM" id="SSF47413">
    <property type="entry name" value="lambda repressor-like DNA-binding domains"/>
    <property type="match status" value="1"/>
</dbReference>
<organism evidence="5 6">
    <name type="scientific">Actinoplanes italicus</name>
    <dbReference type="NCBI Taxonomy" id="113567"/>
    <lineage>
        <taxon>Bacteria</taxon>
        <taxon>Bacillati</taxon>
        <taxon>Actinomycetota</taxon>
        <taxon>Actinomycetes</taxon>
        <taxon>Micromonosporales</taxon>
        <taxon>Micromonosporaceae</taxon>
        <taxon>Actinoplanes</taxon>
    </lineage>
</organism>
<dbReference type="Gene3D" id="1.10.260.40">
    <property type="entry name" value="lambda repressor-like DNA-binding domains"/>
    <property type="match status" value="1"/>
</dbReference>
<dbReference type="AlphaFoldDB" id="A0A2T0JYT2"/>
<evidence type="ECO:0000256" key="2">
    <source>
        <dbReference type="ARBA" id="ARBA00023125"/>
    </source>
</evidence>
<dbReference type="PROSITE" id="PS00356">
    <property type="entry name" value="HTH_LACI_1"/>
    <property type="match status" value="1"/>
</dbReference>
<keyword evidence="3" id="KW-0804">Transcription</keyword>
<dbReference type="GO" id="GO:0000976">
    <property type="term" value="F:transcription cis-regulatory region binding"/>
    <property type="evidence" value="ECO:0007669"/>
    <property type="project" value="TreeGrafter"/>
</dbReference>
<dbReference type="InterPro" id="IPR000843">
    <property type="entry name" value="HTH_LacI"/>
</dbReference>
<protein>
    <submittedName>
        <fullName evidence="5">LacI family transcriptional regulator</fullName>
    </submittedName>
</protein>
<name>A0A2T0JYT2_9ACTN</name>
<dbReference type="GO" id="GO:0003700">
    <property type="term" value="F:DNA-binding transcription factor activity"/>
    <property type="evidence" value="ECO:0007669"/>
    <property type="project" value="TreeGrafter"/>
</dbReference>
<dbReference type="Pfam" id="PF00356">
    <property type="entry name" value="LacI"/>
    <property type="match status" value="1"/>
</dbReference>
<reference evidence="5 6" key="1">
    <citation type="submission" date="2018-03" db="EMBL/GenBank/DDBJ databases">
        <title>Genomic Encyclopedia of Archaeal and Bacterial Type Strains, Phase II (KMG-II): from individual species to whole genera.</title>
        <authorList>
            <person name="Goeker M."/>
        </authorList>
    </citation>
    <scope>NUCLEOTIDE SEQUENCE [LARGE SCALE GENOMIC DNA]</scope>
    <source>
        <strain evidence="5 6">DSM 43146</strain>
    </source>
</reference>
<dbReference type="CDD" id="cd06267">
    <property type="entry name" value="PBP1_LacI_sugar_binding-like"/>
    <property type="match status" value="1"/>
</dbReference>
<sequence>MAPERTSRGRGSGRPTMNDVAKIAKVSLKTVSRVVNNEENVSPLLVAQVRSAIEILNYSPDIGASTLRRSDRRTEMIALLLKDVGNPFFATLHRAVDDEARDRGVQVITGSLDECSKRERELARAITMRRADGLIMATVSADQSYLASELRVDTPVVFVDRPGHGFPGDTVLATNVLGATEATRHLITHGHRRIACLSDHVRIPTAKLRQEGYLAGLREAGIEPEDRLILSDLGSEALAESRVLELFHRPDPPTALFTGQNAVTVGAVRALRRLGLHRTVALVGFDDFPLADLLEPAITVVAQDPASMGRTAAQALFRRIDGDTTPPAEHWIPTTLIRRGSGELRPDPADPPR</sequence>
<evidence type="ECO:0000313" key="5">
    <source>
        <dbReference type="EMBL" id="PRX14661.1"/>
    </source>
</evidence>
<dbReference type="SUPFAM" id="SSF53822">
    <property type="entry name" value="Periplasmic binding protein-like I"/>
    <property type="match status" value="1"/>
</dbReference>
<dbReference type="RefSeq" id="WP_239166747.1">
    <property type="nucleotide sequence ID" value="NZ_BOMO01000136.1"/>
</dbReference>
<dbReference type="EMBL" id="PVMZ01000023">
    <property type="protein sequence ID" value="PRX14661.1"/>
    <property type="molecule type" value="Genomic_DNA"/>
</dbReference>
<evidence type="ECO:0000313" key="6">
    <source>
        <dbReference type="Proteomes" id="UP000239415"/>
    </source>
</evidence>
<dbReference type="PANTHER" id="PTHR30146">
    <property type="entry name" value="LACI-RELATED TRANSCRIPTIONAL REPRESSOR"/>
    <property type="match status" value="1"/>
</dbReference>
<dbReference type="Gene3D" id="3.40.50.2300">
    <property type="match status" value="2"/>
</dbReference>
<dbReference type="InterPro" id="IPR028082">
    <property type="entry name" value="Peripla_BP_I"/>
</dbReference>
<evidence type="ECO:0000256" key="3">
    <source>
        <dbReference type="ARBA" id="ARBA00023163"/>
    </source>
</evidence>
<dbReference type="Pfam" id="PF13377">
    <property type="entry name" value="Peripla_BP_3"/>
    <property type="match status" value="1"/>
</dbReference>